<organism evidence="3 4">
    <name type="scientific">Muricoccus roseus</name>
    <dbReference type="NCBI Taxonomy" id="198092"/>
    <lineage>
        <taxon>Bacteria</taxon>
        <taxon>Pseudomonadati</taxon>
        <taxon>Pseudomonadota</taxon>
        <taxon>Alphaproteobacteria</taxon>
        <taxon>Acetobacterales</taxon>
        <taxon>Roseomonadaceae</taxon>
        <taxon>Muricoccus</taxon>
    </lineage>
</organism>
<dbReference type="SUPFAM" id="SSF54909">
    <property type="entry name" value="Dimeric alpha+beta barrel"/>
    <property type="match status" value="1"/>
</dbReference>
<dbReference type="Pfam" id="PF03795">
    <property type="entry name" value="YCII"/>
    <property type="match status" value="1"/>
</dbReference>
<dbReference type="AlphaFoldDB" id="A0A1M6GG10"/>
<name>A0A1M6GG10_9PROT</name>
<evidence type="ECO:0000256" key="1">
    <source>
        <dbReference type="ARBA" id="ARBA00007689"/>
    </source>
</evidence>
<dbReference type="PANTHER" id="PTHR33606">
    <property type="entry name" value="PROTEIN YCII"/>
    <property type="match status" value="1"/>
</dbReference>
<dbReference type="InterPro" id="IPR011008">
    <property type="entry name" value="Dimeric_a/b-barrel"/>
</dbReference>
<comment type="similarity">
    <text evidence="1">Belongs to the YciI family.</text>
</comment>
<accession>A0A1M6GG10</accession>
<evidence type="ECO:0000313" key="4">
    <source>
        <dbReference type="Proteomes" id="UP000184387"/>
    </source>
</evidence>
<proteinExistence type="inferred from homology"/>
<dbReference type="PANTHER" id="PTHR33606:SF3">
    <property type="entry name" value="PROTEIN YCII"/>
    <property type="match status" value="1"/>
</dbReference>
<dbReference type="Proteomes" id="UP000184387">
    <property type="component" value="Unassembled WGS sequence"/>
</dbReference>
<gene>
    <name evidence="3" type="ORF">SAMN02745194_01740</name>
</gene>
<dbReference type="RefSeq" id="WP_073133647.1">
    <property type="nucleotide sequence ID" value="NZ_FQZF01000008.1"/>
</dbReference>
<dbReference type="EMBL" id="FQZF01000008">
    <property type="protein sequence ID" value="SHJ08905.1"/>
    <property type="molecule type" value="Genomic_DNA"/>
</dbReference>
<keyword evidence="4" id="KW-1185">Reference proteome</keyword>
<evidence type="ECO:0000259" key="2">
    <source>
        <dbReference type="Pfam" id="PF03795"/>
    </source>
</evidence>
<dbReference type="STRING" id="198092.SAMN02745194_01740"/>
<evidence type="ECO:0000313" key="3">
    <source>
        <dbReference type="EMBL" id="SHJ08905.1"/>
    </source>
</evidence>
<reference evidence="3 4" key="1">
    <citation type="submission" date="2016-11" db="EMBL/GenBank/DDBJ databases">
        <authorList>
            <person name="Jaros S."/>
            <person name="Januszkiewicz K."/>
            <person name="Wedrychowicz H."/>
        </authorList>
    </citation>
    <scope>NUCLEOTIDE SEQUENCE [LARGE SCALE GENOMIC DNA]</scope>
    <source>
        <strain evidence="3 4">DSM 14916</strain>
    </source>
</reference>
<dbReference type="InterPro" id="IPR051807">
    <property type="entry name" value="Sec-metab_biosynth-assoc"/>
</dbReference>
<feature type="domain" description="YCII-related" evidence="2">
    <location>
        <begin position="1"/>
        <end position="86"/>
    </location>
</feature>
<protein>
    <recommendedName>
        <fullName evidence="2">YCII-related domain-containing protein</fullName>
    </recommendedName>
</protein>
<dbReference type="InterPro" id="IPR005545">
    <property type="entry name" value="YCII"/>
</dbReference>
<sequence>MLFAIVSYDKPDALERRLSARPRHLVWLDAAGPSLRYVGPLLDEEGKQRGSIVVTEQPDLETARAFAKADPFWEADVFATQTVHAFREIFRDGARVA</sequence>
<dbReference type="OrthoDB" id="2293521at2"/>
<dbReference type="Gene3D" id="3.30.70.1060">
    <property type="entry name" value="Dimeric alpha+beta barrel"/>
    <property type="match status" value="1"/>
</dbReference>